<feature type="signal peptide" evidence="1">
    <location>
        <begin position="1"/>
        <end position="23"/>
    </location>
</feature>
<dbReference type="InterPro" id="IPR044081">
    <property type="entry name" value="DUF5776"/>
</dbReference>
<keyword evidence="1" id="KW-0732">Signal</keyword>
<geneLocation type="plasmid" evidence="5">
    <name>pl21535-2</name>
</geneLocation>
<evidence type="ECO:0000313" key="3">
    <source>
        <dbReference type="EMBL" id="AMV63809.1"/>
    </source>
</evidence>
<dbReference type="AlphaFoldDB" id="A0A143AVJ0"/>
<gene>
    <name evidence="3" type="ORF">ADU70_0139</name>
    <name evidence="4" type="ORF">ADU72_2389</name>
</gene>
<dbReference type="GeneID" id="72462296"/>
<evidence type="ECO:0000256" key="1">
    <source>
        <dbReference type="SAM" id="SignalP"/>
    </source>
</evidence>
<name>A0A143AVJ0_9LACO</name>
<keyword evidence="5" id="KW-1185">Reference proteome</keyword>
<protein>
    <recommendedName>
        <fullName evidence="2">DUF5776 domain-containing protein</fullName>
    </recommendedName>
</protein>
<evidence type="ECO:0000313" key="5">
    <source>
        <dbReference type="Proteomes" id="UP000076244"/>
    </source>
</evidence>
<reference evidence="5 6" key="1">
    <citation type="journal article" date="2016" name="PLoS ONE">
        <title>The Identification of Novel Diagnostic Marker Genes for the Detection of Beer Spoiling Pediococcus damnosus Strains Using the BlAst Diagnostic Gene findEr.</title>
        <authorList>
            <person name="Behr J."/>
            <person name="Geissler A.J."/>
            <person name="Schmid J."/>
            <person name="Zehe A."/>
            <person name="Vogel R.F."/>
        </authorList>
    </citation>
    <scope>NUCLEOTIDE SEQUENCE [LARGE SCALE GENOMIC DNA]</scope>
    <source>
        <strain evidence="3 6">TMW 2.1533</strain>
        <strain evidence="4 5">TMW 2.1535</strain>
        <plasmid evidence="6">pl21533-3</plasmid>
        <plasmid evidence="3">pL21533-3</plasmid>
        <plasmid evidence="5">pl21535-2</plasmid>
        <plasmid evidence="4">pL21535-2</plasmid>
    </source>
</reference>
<dbReference type="KEGG" id="pdm:ADU72_2389"/>
<geneLocation type="plasmid" evidence="3">
    <name>pL21533-3</name>
</geneLocation>
<dbReference type="EMBL" id="CP012290">
    <property type="protein sequence ID" value="AMV68218.1"/>
    <property type="molecule type" value="Genomic_DNA"/>
</dbReference>
<keyword evidence="3" id="KW-0614">Plasmid</keyword>
<dbReference type="EMBL" id="CP012278">
    <property type="protein sequence ID" value="AMV63809.1"/>
    <property type="molecule type" value="Genomic_DNA"/>
</dbReference>
<sequence length="185" mass="20223">MLTVKHQAIMAAALLIISGGLLAQSQPANAASSQNTAYGSATTKVSPFKIIVKKEVHSFKTTDFTAENLTGINHPSKQLVVTGTQKSSTDALRYQLDDGTFITSDPDYVTRQFYASLPKSKRIIVTDTIGINSYQSPTLKNKMNHFQFHQSLKVSKIKKFNNGNIAYRLASGGYVTASKLFVKAM</sequence>
<geneLocation type="plasmid" evidence="6">
    <name>pl21533-3</name>
</geneLocation>
<evidence type="ECO:0000259" key="2">
    <source>
        <dbReference type="Pfam" id="PF19087"/>
    </source>
</evidence>
<evidence type="ECO:0000313" key="6">
    <source>
        <dbReference type="Proteomes" id="UP000076405"/>
    </source>
</evidence>
<feature type="chain" id="PRO_5044548758" description="DUF5776 domain-containing protein" evidence="1">
    <location>
        <begin position="24"/>
        <end position="185"/>
    </location>
</feature>
<dbReference type="OrthoDB" id="2285625at2"/>
<feature type="domain" description="DUF5776" evidence="2">
    <location>
        <begin position="46"/>
        <end position="109"/>
    </location>
</feature>
<feature type="domain" description="DUF5776" evidence="2">
    <location>
        <begin position="113"/>
        <end position="182"/>
    </location>
</feature>
<organism evidence="3 6">
    <name type="scientific">Pediococcus damnosus</name>
    <dbReference type="NCBI Taxonomy" id="51663"/>
    <lineage>
        <taxon>Bacteria</taxon>
        <taxon>Bacillati</taxon>
        <taxon>Bacillota</taxon>
        <taxon>Bacilli</taxon>
        <taxon>Lactobacillales</taxon>
        <taxon>Lactobacillaceae</taxon>
        <taxon>Pediococcus</taxon>
    </lineage>
</organism>
<dbReference type="Proteomes" id="UP000076405">
    <property type="component" value="Plasmid pL21533-3"/>
</dbReference>
<accession>A0A143AVJ0</accession>
<dbReference type="Proteomes" id="UP000076244">
    <property type="component" value="Plasmid pL21535-2"/>
</dbReference>
<proteinExistence type="predicted"/>
<dbReference type="Pfam" id="PF19087">
    <property type="entry name" value="DUF5776"/>
    <property type="match status" value="2"/>
</dbReference>
<dbReference type="RefSeq" id="WP_051998327.1">
    <property type="nucleotide sequence ID" value="NZ_CP012278.1"/>
</dbReference>
<evidence type="ECO:0000313" key="4">
    <source>
        <dbReference type="EMBL" id="AMV68218.1"/>
    </source>
</evidence>
<geneLocation type="plasmid" evidence="4">
    <name>pL21535-2</name>
</geneLocation>